<keyword evidence="4" id="KW-0862">Zinc</keyword>
<reference evidence="6 7" key="1">
    <citation type="submission" date="2014-02" db="EMBL/GenBank/DDBJ databases">
        <title>Single nucleus genome sequencing reveals high similarity among nuclei of an endomycorrhizal fungus.</title>
        <authorList>
            <person name="Lin K."/>
            <person name="Geurts R."/>
            <person name="Zhang Z."/>
            <person name="Limpens E."/>
            <person name="Saunders D.G."/>
            <person name="Mu D."/>
            <person name="Pang E."/>
            <person name="Cao H."/>
            <person name="Cha H."/>
            <person name="Lin T."/>
            <person name="Zhou Q."/>
            <person name="Shang Y."/>
            <person name="Li Y."/>
            <person name="Ivanov S."/>
            <person name="Sharma T."/>
            <person name="Velzen R.V."/>
            <person name="Ruijter N.D."/>
            <person name="Aanen D.K."/>
            <person name="Win J."/>
            <person name="Kamoun S."/>
            <person name="Bisseling T."/>
            <person name="Huang S."/>
        </authorList>
    </citation>
    <scope>NUCLEOTIDE SEQUENCE [LARGE SCALE GENOMIC DNA]</scope>
    <source>
        <strain evidence="7">DAOM197198w</strain>
    </source>
</reference>
<dbReference type="HOGENOM" id="CLU_1220262_0_0_1"/>
<dbReference type="OrthoDB" id="2432695at2759"/>
<keyword evidence="2" id="KW-0479">Metal-binding</keyword>
<keyword evidence="7" id="KW-1185">Reference proteome</keyword>
<keyword evidence="3" id="KW-0863">Zinc-finger</keyword>
<dbReference type="STRING" id="1432141.A0A015L2I2"/>
<keyword evidence="5" id="KW-0539">Nucleus</keyword>
<protein>
    <submittedName>
        <fullName evidence="6">Uncharacterized protein</fullName>
    </submittedName>
</protein>
<accession>A0A015L2I2</accession>
<evidence type="ECO:0000256" key="5">
    <source>
        <dbReference type="ARBA" id="ARBA00023242"/>
    </source>
</evidence>
<dbReference type="EMBL" id="JEMT01018667">
    <property type="protein sequence ID" value="EXX66566.1"/>
    <property type="molecule type" value="Genomic_DNA"/>
</dbReference>
<dbReference type="InterPro" id="IPR012337">
    <property type="entry name" value="RNaseH-like_sf"/>
</dbReference>
<dbReference type="PANTHER" id="PTHR46481:SF10">
    <property type="entry name" value="ZINC FINGER BED DOMAIN-CONTAINING PROTEIN 39"/>
    <property type="match status" value="1"/>
</dbReference>
<evidence type="ECO:0000256" key="2">
    <source>
        <dbReference type="ARBA" id="ARBA00022723"/>
    </source>
</evidence>
<evidence type="ECO:0000313" key="7">
    <source>
        <dbReference type="Proteomes" id="UP000022910"/>
    </source>
</evidence>
<dbReference type="AlphaFoldDB" id="A0A015L2I2"/>
<organism evidence="6 7">
    <name type="scientific">Rhizophagus irregularis (strain DAOM 197198w)</name>
    <name type="common">Glomus intraradices</name>
    <dbReference type="NCBI Taxonomy" id="1432141"/>
    <lineage>
        <taxon>Eukaryota</taxon>
        <taxon>Fungi</taxon>
        <taxon>Fungi incertae sedis</taxon>
        <taxon>Mucoromycota</taxon>
        <taxon>Glomeromycotina</taxon>
        <taxon>Glomeromycetes</taxon>
        <taxon>Glomerales</taxon>
        <taxon>Glomeraceae</taxon>
        <taxon>Rhizophagus</taxon>
    </lineage>
</organism>
<gene>
    <name evidence="6" type="ORF">RirG_122670</name>
</gene>
<evidence type="ECO:0000256" key="1">
    <source>
        <dbReference type="ARBA" id="ARBA00004123"/>
    </source>
</evidence>
<dbReference type="SUPFAM" id="SSF53098">
    <property type="entry name" value="Ribonuclease H-like"/>
    <property type="match status" value="1"/>
</dbReference>
<dbReference type="GO" id="GO:0008270">
    <property type="term" value="F:zinc ion binding"/>
    <property type="evidence" value="ECO:0007669"/>
    <property type="project" value="UniProtKB-KW"/>
</dbReference>
<evidence type="ECO:0000313" key="6">
    <source>
        <dbReference type="EMBL" id="EXX66566.1"/>
    </source>
</evidence>
<proteinExistence type="predicted"/>
<dbReference type="Proteomes" id="UP000022910">
    <property type="component" value="Unassembled WGS sequence"/>
</dbReference>
<name>A0A015L2I2_RHIIW</name>
<evidence type="ECO:0000256" key="4">
    <source>
        <dbReference type="ARBA" id="ARBA00022833"/>
    </source>
</evidence>
<dbReference type="PANTHER" id="PTHR46481">
    <property type="entry name" value="ZINC FINGER BED DOMAIN-CONTAINING PROTEIN 4"/>
    <property type="match status" value="1"/>
</dbReference>
<sequence length="227" mass="26430">MLRLSPLYLTFLTYDDDQPFTTLENKYFRQMIKLVNSDLLVSSADTLKNDILESSKVEQKKIKELFQSVPEALDSWISMNNLFDPHSGENLCNAFVKSCHEFRILAKVFAVKSDNASNNITFMKYLDQLKAGDAQTEDDIMNNIDATINAGEIIPKLRKLVVIIKLSPQHLERFARHSEAANLKDLKLILDVKTRWNSTFDMLNRAFEMREIRVFIKYNYFLFIFNI</sequence>
<comment type="caution">
    <text evidence="6">The sequence shown here is derived from an EMBL/GenBank/DDBJ whole genome shotgun (WGS) entry which is preliminary data.</text>
</comment>
<comment type="subcellular location">
    <subcellularLocation>
        <location evidence="1">Nucleus</location>
    </subcellularLocation>
</comment>
<dbReference type="GO" id="GO:0005634">
    <property type="term" value="C:nucleus"/>
    <property type="evidence" value="ECO:0007669"/>
    <property type="project" value="UniProtKB-SubCell"/>
</dbReference>
<dbReference type="InterPro" id="IPR052035">
    <property type="entry name" value="ZnF_BED_domain_contain"/>
</dbReference>
<evidence type="ECO:0000256" key="3">
    <source>
        <dbReference type="ARBA" id="ARBA00022771"/>
    </source>
</evidence>